<evidence type="ECO:0000313" key="2">
    <source>
        <dbReference type="EMBL" id="OJJ49118.1"/>
    </source>
</evidence>
<keyword evidence="3" id="KW-1185">Reference proteome</keyword>
<dbReference type="GeneID" id="34611084"/>
<organism evidence="2 3">
    <name type="scientific">Penicilliopsis zonata CBS 506.65</name>
    <dbReference type="NCBI Taxonomy" id="1073090"/>
    <lineage>
        <taxon>Eukaryota</taxon>
        <taxon>Fungi</taxon>
        <taxon>Dikarya</taxon>
        <taxon>Ascomycota</taxon>
        <taxon>Pezizomycotina</taxon>
        <taxon>Eurotiomycetes</taxon>
        <taxon>Eurotiomycetidae</taxon>
        <taxon>Eurotiales</taxon>
        <taxon>Aspergillaceae</taxon>
        <taxon>Penicilliopsis</taxon>
    </lineage>
</organism>
<feature type="region of interest" description="Disordered" evidence="1">
    <location>
        <begin position="151"/>
        <end position="176"/>
    </location>
</feature>
<reference evidence="3" key="1">
    <citation type="journal article" date="2017" name="Genome Biol.">
        <title>Comparative genomics reveals high biological diversity and specific adaptations in the industrially and medically important fungal genus Aspergillus.</title>
        <authorList>
            <person name="de Vries R.P."/>
            <person name="Riley R."/>
            <person name="Wiebenga A."/>
            <person name="Aguilar-Osorio G."/>
            <person name="Amillis S."/>
            <person name="Uchima C.A."/>
            <person name="Anderluh G."/>
            <person name="Asadollahi M."/>
            <person name="Askin M."/>
            <person name="Barry K."/>
            <person name="Battaglia E."/>
            <person name="Bayram O."/>
            <person name="Benocci T."/>
            <person name="Braus-Stromeyer S.A."/>
            <person name="Caldana C."/>
            <person name="Canovas D."/>
            <person name="Cerqueira G.C."/>
            <person name="Chen F."/>
            <person name="Chen W."/>
            <person name="Choi C."/>
            <person name="Clum A."/>
            <person name="Dos Santos R.A."/>
            <person name="Damasio A.R."/>
            <person name="Diallinas G."/>
            <person name="Emri T."/>
            <person name="Fekete E."/>
            <person name="Flipphi M."/>
            <person name="Freyberg S."/>
            <person name="Gallo A."/>
            <person name="Gournas C."/>
            <person name="Habgood R."/>
            <person name="Hainaut M."/>
            <person name="Harispe M.L."/>
            <person name="Henrissat B."/>
            <person name="Hilden K.S."/>
            <person name="Hope R."/>
            <person name="Hossain A."/>
            <person name="Karabika E."/>
            <person name="Karaffa L."/>
            <person name="Karanyi Z."/>
            <person name="Krasevec N."/>
            <person name="Kuo A."/>
            <person name="Kusch H."/>
            <person name="LaButti K."/>
            <person name="Lagendijk E.L."/>
            <person name="Lapidus A."/>
            <person name="Levasseur A."/>
            <person name="Lindquist E."/>
            <person name="Lipzen A."/>
            <person name="Logrieco A.F."/>
            <person name="MacCabe A."/>
            <person name="Maekelae M.R."/>
            <person name="Malavazi I."/>
            <person name="Melin P."/>
            <person name="Meyer V."/>
            <person name="Mielnichuk N."/>
            <person name="Miskei M."/>
            <person name="Molnar A.P."/>
            <person name="Mule G."/>
            <person name="Ngan C.Y."/>
            <person name="Orejas M."/>
            <person name="Orosz E."/>
            <person name="Ouedraogo J.P."/>
            <person name="Overkamp K.M."/>
            <person name="Park H.-S."/>
            <person name="Perrone G."/>
            <person name="Piumi F."/>
            <person name="Punt P.J."/>
            <person name="Ram A.F."/>
            <person name="Ramon A."/>
            <person name="Rauscher S."/>
            <person name="Record E."/>
            <person name="Riano-Pachon D.M."/>
            <person name="Robert V."/>
            <person name="Roehrig J."/>
            <person name="Ruller R."/>
            <person name="Salamov A."/>
            <person name="Salih N.S."/>
            <person name="Samson R.A."/>
            <person name="Sandor E."/>
            <person name="Sanguinetti M."/>
            <person name="Schuetze T."/>
            <person name="Sepcic K."/>
            <person name="Shelest E."/>
            <person name="Sherlock G."/>
            <person name="Sophianopoulou V."/>
            <person name="Squina F.M."/>
            <person name="Sun H."/>
            <person name="Susca A."/>
            <person name="Todd R.B."/>
            <person name="Tsang A."/>
            <person name="Unkles S.E."/>
            <person name="van de Wiele N."/>
            <person name="van Rossen-Uffink D."/>
            <person name="Oliveira J.V."/>
            <person name="Vesth T.C."/>
            <person name="Visser J."/>
            <person name="Yu J.-H."/>
            <person name="Zhou M."/>
            <person name="Andersen M.R."/>
            <person name="Archer D.B."/>
            <person name="Baker S.E."/>
            <person name="Benoit I."/>
            <person name="Brakhage A.A."/>
            <person name="Braus G.H."/>
            <person name="Fischer R."/>
            <person name="Frisvad J.C."/>
            <person name="Goldman G.H."/>
            <person name="Houbraken J."/>
            <person name="Oakley B."/>
            <person name="Pocsi I."/>
            <person name="Scazzocchio C."/>
            <person name="Seiboth B."/>
            <person name="vanKuyk P.A."/>
            <person name="Wortman J."/>
            <person name="Dyer P.S."/>
            <person name="Grigoriev I.V."/>
        </authorList>
    </citation>
    <scope>NUCLEOTIDE SEQUENCE [LARGE SCALE GENOMIC DNA]</scope>
    <source>
        <strain evidence="3">CBS 506.65</strain>
    </source>
</reference>
<dbReference type="EMBL" id="KV878338">
    <property type="protein sequence ID" value="OJJ49118.1"/>
    <property type="molecule type" value="Genomic_DNA"/>
</dbReference>
<evidence type="ECO:0000256" key="1">
    <source>
        <dbReference type="SAM" id="MobiDB-lite"/>
    </source>
</evidence>
<dbReference type="RefSeq" id="XP_022583628.1">
    <property type="nucleotide sequence ID" value="XM_022724619.1"/>
</dbReference>
<proteinExistence type="predicted"/>
<sequence>MAAAEPLGRTLRRKMGAANLNRAQTFHIPTLWTMSVSSTASSPPSLRPSYSQSVVSQYSELELESVGSSRHWLSPRPESKQLNTFRSRLERSSTISHNRTCSESLLHPRSRKATVFYHGASFEILNPRESLNVARIVSYIEDVDRASYESLSNQRDSDAPSQCLDYSSGRQSPEIDRPCSLATLRMPTDPIADQYPDSDEDLDLHLQFPSPPLERHHTLPDIYCHQYSPKTPHSLTDARYLEEQDSIAQDQSQHLADNAQRRARVDIVGDAPYRPLPSISERLKHQEDPARLTWRHSFPDSYRILSYYENFHHRSLSQAESAEDGDIGEPGSPVYDDRVDDTECSMTAVATSHTNISLPFNGGPGLIDSPFQRLDGHSTPVIPDIRFMDIAASDHGPRSSPLTLENGLKGGSSAGAWNPQHYTDHNLSSRLTG</sequence>
<dbReference type="VEuPathDB" id="FungiDB:ASPZODRAFT_1400413"/>
<name>A0A1L9SPM3_9EURO</name>
<feature type="region of interest" description="Disordered" evidence="1">
    <location>
        <begin position="397"/>
        <end position="433"/>
    </location>
</feature>
<dbReference type="Proteomes" id="UP000184188">
    <property type="component" value="Unassembled WGS sequence"/>
</dbReference>
<dbReference type="OrthoDB" id="4315400at2759"/>
<accession>A0A1L9SPM3</accession>
<gene>
    <name evidence="2" type="ORF">ASPZODRAFT_1400413</name>
</gene>
<dbReference type="AlphaFoldDB" id="A0A1L9SPM3"/>
<evidence type="ECO:0000313" key="3">
    <source>
        <dbReference type="Proteomes" id="UP000184188"/>
    </source>
</evidence>
<protein>
    <submittedName>
        <fullName evidence="2">Uncharacterized protein</fullName>
    </submittedName>
</protein>